<name>A0AAV3RFG7_LITER</name>
<protein>
    <recommendedName>
        <fullName evidence="2">Retrotransposon Copia-like N-terminal domain-containing protein</fullName>
    </recommendedName>
</protein>
<evidence type="ECO:0000313" key="4">
    <source>
        <dbReference type="Proteomes" id="UP001454036"/>
    </source>
</evidence>
<evidence type="ECO:0000256" key="1">
    <source>
        <dbReference type="SAM" id="MobiDB-lite"/>
    </source>
</evidence>
<accession>A0AAV3RFG7</accession>
<proteinExistence type="predicted"/>
<dbReference type="EMBL" id="BAABME010009419">
    <property type="protein sequence ID" value="GAA0175132.1"/>
    <property type="molecule type" value="Genomic_DNA"/>
</dbReference>
<feature type="domain" description="Retrotransposon Copia-like N-terminal" evidence="2">
    <location>
        <begin position="37"/>
        <end position="83"/>
    </location>
</feature>
<feature type="compositionally biased region" description="Low complexity" evidence="1">
    <location>
        <begin position="1"/>
        <end position="21"/>
    </location>
</feature>
<dbReference type="AlphaFoldDB" id="A0AAV3RFG7"/>
<keyword evidence="4" id="KW-1185">Reference proteome</keyword>
<dbReference type="Proteomes" id="UP001454036">
    <property type="component" value="Unassembled WGS sequence"/>
</dbReference>
<dbReference type="InterPro" id="IPR029472">
    <property type="entry name" value="Copia-like_N"/>
</dbReference>
<feature type="region of interest" description="Disordered" evidence="1">
    <location>
        <begin position="1"/>
        <end position="32"/>
    </location>
</feature>
<evidence type="ECO:0000259" key="2">
    <source>
        <dbReference type="Pfam" id="PF14244"/>
    </source>
</evidence>
<comment type="caution">
    <text evidence="3">The sequence shown here is derived from an EMBL/GenBank/DDBJ whole genome shotgun (WGS) entry which is preliminary data.</text>
</comment>
<gene>
    <name evidence="3" type="ORF">LIER_28372</name>
</gene>
<organism evidence="3 4">
    <name type="scientific">Lithospermum erythrorhizon</name>
    <name type="common">Purple gromwell</name>
    <name type="synonym">Lithospermum officinale var. erythrorhizon</name>
    <dbReference type="NCBI Taxonomy" id="34254"/>
    <lineage>
        <taxon>Eukaryota</taxon>
        <taxon>Viridiplantae</taxon>
        <taxon>Streptophyta</taxon>
        <taxon>Embryophyta</taxon>
        <taxon>Tracheophyta</taxon>
        <taxon>Spermatophyta</taxon>
        <taxon>Magnoliopsida</taxon>
        <taxon>eudicotyledons</taxon>
        <taxon>Gunneridae</taxon>
        <taxon>Pentapetalae</taxon>
        <taxon>asterids</taxon>
        <taxon>lamiids</taxon>
        <taxon>Boraginales</taxon>
        <taxon>Boraginaceae</taxon>
        <taxon>Boraginoideae</taxon>
        <taxon>Lithospermeae</taxon>
        <taxon>Lithospermum</taxon>
    </lineage>
</organism>
<dbReference type="PANTHER" id="PTHR37610">
    <property type="entry name" value="CCHC-TYPE DOMAIN-CONTAINING PROTEIN"/>
    <property type="match status" value="1"/>
</dbReference>
<dbReference type="PANTHER" id="PTHR37610:SF40">
    <property type="entry name" value="OS01G0909600 PROTEIN"/>
    <property type="match status" value="1"/>
</dbReference>
<evidence type="ECO:0000313" key="3">
    <source>
        <dbReference type="EMBL" id="GAA0175132.1"/>
    </source>
</evidence>
<dbReference type="Pfam" id="PF14244">
    <property type="entry name" value="Retrotran_gag_3"/>
    <property type="match status" value="1"/>
</dbReference>
<reference evidence="3 4" key="1">
    <citation type="submission" date="2024-01" db="EMBL/GenBank/DDBJ databases">
        <title>The complete chloroplast genome sequence of Lithospermum erythrorhizon: insights into the phylogenetic relationship among Boraginaceae species and the maternal lineages of purple gromwells.</title>
        <authorList>
            <person name="Okada T."/>
            <person name="Watanabe K."/>
        </authorList>
    </citation>
    <scope>NUCLEOTIDE SEQUENCE [LARGE SCALE GENOMIC DNA]</scope>
</reference>
<sequence length="125" mass="14173">MSNPQVPQQQNVQRDVQNNQPEVPQSQCKMDDPLFLHSSDHSNLILASDPLTEHNYISWSRAMMTVLEARDKLGFIVREIPEPEGASSTYKQWRKVNSTLISWILNSMTKDIARGFAFAIDAASL</sequence>